<dbReference type="Proteomes" id="UP000250275">
    <property type="component" value="Unassembled WGS sequence"/>
</dbReference>
<feature type="compositionally biased region" description="Basic and acidic residues" evidence="1">
    <location>
        <begin position="18"/>
        <end position="27"/>
    </location>
</feature>
<name>A0A310SBT5_9HYME</name>
<dbReference type="EMBL" id="KQ770168">
    <property type="protein sequence ID" value="OAD52683.1"/>
    <property type="molecule type" value="Genomic_DNA"/>
</dbReference>
<evidence type="ECO:0000313" key="2">
    <source>
        <dbReference type="EMBL" id="OAD52683.1"/>
    </source>
</evidence>
<feature type="compositionally biased region" description="Polar residues" evidence="1">
    <location>
        <begin position="688"/>
        <end position="706"/>
    </location>
</feature>
<feature type="compositionally biased region" description="Basic and acidic residues" evidence="1">
    <location>
        <begin position="1"/>
        <end position="10"/>
    </location>
</feature>
<feature type="region of interest" description="Disordered" evidence="1">
    <location>
        <begin position="672"/>
        <end position="712"/>
    </location>
</feature>
<sequence length="1247" mass="141930">MSEENEHTSEETEAEMNAENHNKEQSKSDTSMLNNETEQPMLEDEEMPTYISVSSPSRRENPDVNNTKQDRAPPIEEDHSRSPYSSDDQGGYSIYVLSSGEESNHPYNDEEDEYPDSDDMDEMDLENEHENAMVEDEEDEDDDDDDDGNPLKLHNDDDEDNDTEYDQECFDRASDDFVLNNRLKQHHKERSLSLQDLNISNNSAHSPYNKKRHRLNIFRHNYFGIQQNAMLYPVTQKKQTIPFKYQHVESKVKQYIRGIKEQTRKSMEKRIKEQGFILNKNQEENKSSDTGKLKTRVANKTIKDYAEKAIQDLQREETEGENLVYNTGNLIENGENNKTSNRVSENQYKHVRKDTEYNDVQNEKCVQNSEDKLEKRNGSVDVSTHHIEYQNALDRNIRFSSINQSSLVNGHQSTPTFINLRTLSYDEYIHGTSNTGQREELPEQRQEKTNESEAYNDTEMISAQEIDNSNTSCPLKIASVKSIRVMQDESENLNFAKINATEKVTADNTEVIELKTQLNQKDAQFHNLRDAYQKVLSENIKMKQELDVLRKSLANYENKSKPSETKIAAVQTDVVIESSSSNQDTATSGEINKISTSSIVSTASSSDKWVDSAYSPAISLKPPDLTPILSSDDSIVLTNSTTPRKIAHPLSRTFITSSRILQTLSNITRGKAKIESPLARNSKKRTNENSTDQLQNLECNSSNHASSSKKRKATEMLGAPTFIQPFKIPHTIVESERKNNSDATDVEFRYSEEQTMSKPEEEGNMSANKDINDTTSVENKIEEIDDQEDSVKCFIYREDEKSKNRSFLIQAEEPTKDKLDNDKNDIQECGPYLLGNLEVRMSEINGTISVWGKEIDHELTSDNEDDMEISVKSSEKNMSQFWQNTSQTRFNGSPLICSTNKKQKIPSRLNRSSISQCCHSLSLNSIKSPCLVDDASNKRRMSNVFSPNTGIPSCENCDSSKCYKEWSKCKDASSSQEKLHSCCTHHIEIIGKGCNCGSHHEKQKSDVSPKFYKDKIHSKGIRRNSCKNMPTSEESKNHLHENGTNATAEISEVTCKYHTCRCSLQNMVDNNPHSKCCNTVNDASYTCKSCSNNSINNHENSGKHTYSHSLSNEDEEEPLIPLKRSNETLETRQRRISGKRVRGILMDLLRGCGDCRNNSTTSLSKPVFQQKGSPYMVNGPPQIKISPSTIPEPTCSTSTQCNDRCCHAYAHRIESQLEEFRMEMERVRSRSDAILDMLNMLHSVDMN</sequence>
<feature type="compositionally biased region" description="Acidic residues" evidence="1">
    <location>
        <begin position="109"/>
        <end position="125"/>
    </location>
</feature>
<proteinExistence type="predicted"/>
<gene>
    <name evidence="2" type="ORF">WN48_00386</name>
</gene>
<feature type="region of interest" description="Disordered" evidence="1">
    <location>
        <begin position="751"/>
        <end position="771"/>
    </location>
</feature>
<organism evidence="2 3">
    <name type="scientific">Eufriesea mexicana</name>
    <dbReference type="NCBI Taxonomy" id="516756"/>
    <lineage>
        <taxon>Eukaryota</taxon>
        <taxon>Metazoa</taxon>
        <taxon>Ecdysozoa</taxon>
        <taxon>Arthropoda</taxon>
        <taxon>Hexapoda</taxon>
        <taxon>Insecta</taxon>
        <taxon>Pterygota</taxon>
        <taxon>Neoptera</taxon>
        <taxon>Endopterygota</taxon>
        <taxon>Hymenoptera</taxon>
        <taxon>Apocrita</taxon>
        <taxon>Aculeata</taxon>
        <taxon>Apoidea</taxon>
        <taxon>Anthophila</taxon>
        <taxon>Apidae</taxon>
        <taxon>Eufriesea</taxon>
    </lineage>
</organism>
<feature type="compositionally biased region" description="Acidic residues" evidence="1">
    <location>
        <begin position="133"/>
        <end position="148"/>
    </location>
</feature>
<dbReference type="AlphaFoldDB" id="A0A310SBT5"/>
<dbReference type="OrthoDB" id="7682554at2759"/>
<feature type="region of interest" description="Disordered" evidence="1">
    <location>
        <begin position="1"/>
        <end position="164"/>
    </location>
</feature>
<protein>
    <submittedName>
        <fullName evidence="2">Uncharacterized protein</fullName>
    </submittedName>
</protein>
<evidence type="ECO:0000313" key="3">
    <source>
        <dbReference type="Proteomes" id="UP000250275"/>
    </source>
</evidence>
<feature type="compositionally biased region" description="Basic and acidic residues" evidence="1">
    <location>
        <begin position="57"/>
        <end position="81"/>
    </location>
</feature>
<feature type="region of interest" description="Disordered" evidence="1">
    <location>
        <begin position="432"/>
        <end position="453"/>
    </location>
</feature>
<reference evidence="2 3" key="1">
    <citation type="submission" date="2015-07" db="EMBL/GenBank/DDBJ databases">
        <title>The genome of Eufriesea mexicana.</title>
        <authorList>
            <person name="Pan H."/>
            <person name="Kapheim K."/>
        </authorList>
    </citation>
    <scope>NUCLEOTIDE SEQUENCE [LARGE SCALE GENOMIC DNA]</scope>
    <source>
        <strain evidence="2">0111107269</strain>
        <tissue evidence="2">Whole body</tissue>
    </source>
</reference>
<accession>A0A310SBT5</accession>
<keyword evidence="3" id="KW-1185">Reference proteome</keyword>
<feature type="compositionally biased region" description="Polar residues" evidence="1">
    <location>
        <begin position="28"/>
        <end position="38"/>
    </location>
</feature>
<feature type="compositionally biased region" description="Basic and acidic residues" evidence="1">
    <location>
        <begin position="437"/>
        <end position="451"/>
    </location>
</feature>
<evidence type="ECO:0000256" key="1">
    <source>
        <dbReference type="SAM" id="MobiDB-lite"/>
    </source>
</evidence>